<name>A0A182S4E7_ANOFN</name>
<sequence>MYRKASFDNLKFLINLYSLFIRKIQRVEHISQHSPMRDKIFNLVVIITIAITE</sequence>
<accession>A0A182S4E7</accession>
<reference evidence="1" key="1">
    <citation type="submission" date="2020-05" db="UniProtKB">
        <authorList>
            <consortium name="EnsemblMetazoa"/>
        </authorList>
    </citation>
    <scope>IDENTIFICATION</scope>
    <source>
        <strain evidence="1">FUMOZ</strain>
    </source>
</reference>
<organism evidence="1">
    <name type="scientific">Anopheles funestus</name>
    <name type="common">African malaria mosquito</name>
    <dbReference type="NCBI Taxonomy" id="62324"/>
    <lineage>
        <taxon>Eukaryota</taxon>
        <taxon>Metazoa</taxon>
        <taxon>Ecdysozoa</taxon>
        <taxon>Arthropoda</taxon>
        <taxon>Hexapoda</taxon>
        <taxon>Insecta</taxon>
        <taxon>Pterygota</taxon>
        <taxon>Neoptera</taxon>
        <taxon>Endopterygota</taxon>
        <taxon>Diptera</taxon>
        <taxon>Nematocera</taxon>
        <taxon>Culicoidea</taxon>
        <taxon>Culicidae</taxon>
        <taxon>Anophelinae</taxon>
        <taxon>Anopheles</taxon>
    </lineage>
</organism>
<dbReference type="EnsemblMetazoa" id="AFUN015260-RA">
    <property type="protein sequence ID" value="AFUN015260-PA"/>
    <property type="gene ID" value="AFUN015260"/>
</dbReference>
<protein>
    <submittedName>
        <fullName evidence="1">Uncharacterized protein</fullName>
    </submittedName>
</protein>
<evidence type="ECO:0000313" key="1">
    <source>
        <dbReference type="EnsemblMetazoa" id="AFUN015260-PA"/>
    </source>
</evidence>
<dbReference type="AlphaFoldDB" id="A0A182S4E7"/>
<dbReference type="VEuPathDB" id="VectorBase:AFUN015260"/>
<proteinExistence type="predicted"/>